<reference evidence="1" key="1">
    <citation type="journal article" date="2014" name="Int. J. Syst. Evol. Microbiol.">
        <title>Complete genome sequence of Corynebacterium casei LMG S-19264T (=DSM 44701T), isolated from a smear-ripened cheese.</title>
        <authorList>
            <consortium name="US DOE Joint Genome Institute (JGI-PGF)"/>
            <person name="Walter F."/>
            <person name="Albersmeier A."/>
            <person name="Kalinowski J."/>
            <person name="Ruckert C."/>
        </authorList>
    </citation>
    <scope>NUCLEOTIDE SEQUENCE</scope>
    <source>
        <strain evidence="1">CGMCC 1.15343</strain>
    </source>
</reference>
<proteinExistence type="predicted"/>
<sequence>MVLGMVLSISACKKNEDIPLNQVPIDLPGSLSLVYGDQQEILLPENIRNASDLQIRFDFNATENVQINSSTRLHDKLTEAVTIEKNTGKIHVNSTLLYPNGAVSASSGSKIPQSYKITVVASSAEKAFEGRQSIEIEVTPAKLNIKGLDNEAAIPFTYVLYGNPANFELEAPGILLEGTTWRIENSTSLGAEVTLKSNQLQFSASAGDPNKKAEKAYDVVPSLQKDGFSVALRSFRVIFMPQIKFFYGQYYADLDLTILLNQLHIALSNGYKSTPPTLYPQDYKSTFEIVSIEKDNKAFENIDDIFTIDSKTGSVSVKKNSVLTEGAYKVTVKALTTTGLGFTTTLTLNMSKGE</sequence>
<dbReference type="Gene3D" id="2.60.40.2710">
    <property type="match status" value="1"/>
</dbReference>
<evidence type="ECO:0000313" key="1">
    <source>
        <dbReference type="EMBL" id="GGC63519.1"/>
    </source>
</evidence>
<comment type="caution">
    <text evidence="1">The sequence shown here is derived from an EMBL/GenBank/DDBJ whole genome shotgun (WGS) entry which is preliminary data.</text>
</comment>
<evidence type="ECO:0000313" key="2">
    <source>
        <dbReference type="Proteomes" id="UP000651668"/>
    </source>
</evidence>
<keyword evidence="2" id="KW-1185">Reference proteome</keyword>
<dbReference type="EMBL" id="BMIL01000005">
    <property type="protein sequence ID" value="GGC63519.1"/>
    <property type="molecule type" value="Genomic_DNA"/>
</dbReference>
<accession>A0A916U8D3</accession>
<name>A0A916U8D3_9SPHI</name>
<protein>
    <submittedName>
        <fullName evidence="1">Uncharacterized protein</fullName>
    </submittedName>
</protein>
<organism evidence="1 2">
    <name type="scientific">Pedobacter quisquiliarum</name>
    <dbReference type="NCBI Taxonomy" id="1834438"/>
    <lineage>
        <taxon>Bacteria</taxon>
        <taxon>Pseudomonadati</taxon>
        <taxon>Bacteroidota</taxon>
        <taxon>Sphingobacteriia</taxon>
        <taxon>Sphingobacteriales</taxon>
        <taxon>Sphingobacteriaceae</taxon>
        <taxon>Pedobacter</taxon>
    </lineage>
</organism>
<reference evidence="1" key="2">
    <citation type="submission" date="2020-09" db="EMBL/GenBank/DDBJ databases">
        <authorList>
            <person name="Sun Q."/>
            <person name="Zhou Y."/>
        </authorList>
    </citation>
    <scope>NUCLEOTIDE SEQUENCE</scope>
    <source>
        <strain evidence="1">CGMCC 1.15343</strain>
    </source>
</reference>
<dbReference type="Proteomes" id="UP000651668">
    <property type="component" value="Unassembled WGS sequence"/>
</dbReference>
<gene>
    <name evidence="1" type="ORF">GCM10011387_16430</name>
</gene>
<dbReference type="AlphaFoldDB" id="A0A916U8D3"/>